<keyword evidence="4" id="KW-1005">Bacterial flagellum biogenesis</keyword>
<gene>
    <name evidence="4" type="primary">csrA</name>
    <name evidence="5" type="ORF">AW736_16435</name>
</gene>
<evidence type="ECO:0000256" key="2">
    <source>
        <dbReference type="ARBA" id="ARBA00022845"/>
    </source>
</evidence>
<keyword evidence="3 4" id="KW-0694">RNA-binding</keyword>
<comment type="function">
    <text evidence="4">A translational regulator that binds mRNA to regulate translation initiation and/or mRNA stability. Usually binds in the 5'-UTR at or near the Shine-Dalgarno sequence preventing ribosome-binding, thus repressing translation. Its main target seems to be the major flagellin gene, while its function is anatagonized by FliW.</text>
</comment>
<comment type="similarity">
    <text evidence="4">Belongs to the CsrA/RsmA family.</text>
</comment>
<dbReference type="Gene3D" id="2.60.40.4380">
    <property type="entry name" value="Translational regulator CsrA"/>
    <property type="match status" value="1"/>
</dbReference>
<dbReference type="HAMAP" id="MF_00167">
    <property type="entry name" value="CsrA"/>
    <property type="match status" value="1"/>
</dbReference>
<protein>
    <recommendedName>
        <fullName evidence="4">Translational regulator CsrA</fullName>
    </recommendedName>
</protein>
<keyword evidence="4" id="KW-0678">Repressor</keyword>
<dbReference type="SUPFAM" id="SSF117130">
    <property type="entry name" value="CsrA-like"/>
    <property type="match status" value="1"/>
</dbReference>
<dbReference type="GO" id="GO:0006402">
    <property type="term" value="P:mRNA catabolic process"/>
    <property type="evidence" value="ECO:0007669"/>
    <property type="project" value="InterPro"/>
</dbReference>
<dbReference type="GO" id="GO:0006109">
    <property type="term" value="P:regulation of carbohydrate metabolic process"/>
    <property type="evidence" value="ECO:0007669"/>
    <property type="project" value="InterPro"/>
</dbReference>
<sequence length="79" mass="8254">MLILSRSAGEGVLIGDNIEIVVTRIDADTVKIGISAPREIPIVRKEVLADMAAINKAAAISAASGAIPALPKLPRRTPR</sequence>
<evidence type="ECO:0000256" key="1">
    <source>
        <dbReference type="ARBA" id="ARBA00022490"/>
    </source>
</evidence>
<proteinExistence type="inferred from homology"/>
<accession>A0A178IF81</accession>
<dbReference type="RefSeq" id="WP_068771384.1">
    <property type="nucleotide sequence ID" value="NZ_CP109796.1"/>
</dbReference>
<comment type="subcellular location">
    <subcellularLocation>
        <location evidence="4">Cytoplasm</location>
    </subcellularLocation>
</comment>
<dbReference type="GO" id="GO:1902208">
    <property type="term" value="P:regulation of bacterial-type flagellum assembly"/>
    <property type="evidence" value="ECO:0007669"/>
    <property type="project" value="UniProtKB-UniRule"/>
</dbReference>
<dbReference type="InterPro" id="IPR036107">
    <property type="entry name" value="CsrA_sf"/>
</dbReference>
<dbReference type="PANTHER" id="PTHR34984:SF1">
    <property type="entry name" value="CARBON STORAGE REGULATOR"/>
    <property type="match status" value="1"/>
</dbReference>
<evidence type="ECO:0000256" key="4">
    <source>
        <dbReference type="HAMAP-Rule" id="MF_00167"/>
    </source>
</evidence>
<reference evidence="5 6" key="1">
    <citation type="submission" date="2016-01" db="EMBL/GenBank/DDBJ databases">
        <title>High potential of lignocellulose degradation of a new Verrucomicrobia species.</title>
        <authorList>
            <person name="Wang Y."/>
            <person name="Shi Y."/>
            <person name="Qiu Z."/>
            <person name="Liu S."/>
            <person name="Yang H."/>
        </authorList>
    </citation>
    <scope>NUCLEOTIDE SEQUENCE [LARGE SCALE GENOMIC DNA]</scope>
    <source>
        <strain evidence="5 6">TSB47</strain>
    </source>
</reference>
<dbReference type="GO" id="GO:0048027">
    <property type="term" value="F:mRNA 5'-UTR binding"/>
    <property type="evidence" value="ECO:0007669"/>
    <property type="project" value="UniProtKB-UniRule"/>
</dbReference>
<name>A0A178IF81_9BACT</name>
<dbReference type="InterPro" id="IPR003751">
    <property type="entry name" value="CsrA"/>
</dbReference>
<keyword evidence="6" id="KW-1185">Reference proteome</keyword>
<comment type="subunit">
    <text evidence="4">Homodimer; the beta-strands of each monomer intercalate to form a hydrophobic core, while the alpha-helices form wings that extend away from the core.</text>
</comment>
<evidence type="ECO:0000256" key="3">
    <source>
        <dbReference type="ARBA" id="ARBA00022884"/>
    </source>
</evidence>
<keyword evidence="2 4" id="KW-0810">Translation regulation</keyword>
<dbReference type="OrthoDB" id="9809061at2"/>
<evidence type="ECO:0000313" key="6">
    <source>
        <dbReference type="Proteomes" id="UP000078486"/>
    </source>
</evidence>
<evidence type="ECO:0000313" key="5">
    <source>
        <dbReference type="EMBL" id="OAM88650.1"/>
    </source>
</evidence>
<dbReference type="GO" id="GO:0044781">
    <property type="term" value="P:bacterial-type flagellum organization"/>
    <property type="evidence" value="ECO:0007669"/>
    <property type="project" value="UniProtKB-KW"/>
</dbReference>
<dbReference type="PANTHER" id="PTHR34984">
    <property type="entry name" value="CARBON STORAGE REGULATOR"/>
    <property type="match status" value="1"/>
</dbReference>
<dbReference type="GO" id="GO:0045947">
    <property type="term" value="P:negative regulation of translational initiation"/>
    <property type="evidence" value="ECO:0007669"/>
    <property type="project" value="UniProtKB-UniRule"/>
</dbReference>
<dbReference type="Proteomes" id="UP000078486">
    <property type="component" value="Unassembled WGS sequence"/>
</dbReference>
<organism evidence="5 6">
    <name type="scientific">Termitidicoccus mucosus</name>
    <dbReference type="NCBI Taxonomy" id="1184151"/>
    <lineage>
        <taxon>Bacteria</taxon>
        <taxon>Pseudomonadati</taxon>
        <taxon>Verrucomicrobiota</taxon>
        <taxon>Opitutia</taxon>
        <taxon>Opitutales</taxon>
        <taxon>Opitutaceae</taxon>
        <taxon>Termitidicoccus</taxon>
    </lineage>
</organism>
<keyword evidence="1 4" id="KW-0963">Cytoplasm</keyword>
<comment type="caution">
    <text evidence="5">The sequence shown here is derived from an EMBL/GenBank/DDBJ whole genome shotgun (WGS) entry which is preliminary data.</text>
</comment>
<dbReference type="STRING" id="1184151.AW736_16435"/>
<dbReference type="Pfam" id="PF02599">
    <property type="entry name" value="CsrA"/>
    <property type="match status" value="1"/>
</dbReference>
<dbReference type="AlphaFoldDB" id="A0A178IF81"/>
<dbReference type="EMBL" id="LRRQ01000126">
    <property type="protein sequence ID" value="OAM88650.1"/>
    <property type="molecule type" value="Genomic_DNA"/>
</dbReference>
<dbReference type="GO" id="GO:0005829">
    <property type="term" value="C:cytosol"/>
    <property type="evidence" value="ECO:0007669"/>
    <property type="project" value="TreeGrafter"/>
</dbReference>